<dbReference type="EnsemblProtists" id="Phyra84453">
    <property type="protein sequence ID" value="Phyra84453"/>
    <property type="gene ID" value="Phyra84453"/>
</dbReference>
<dbReference type="EMBL" id="DS566110">
    <property type="status" value="NOT_ANNOTATED_CDS"/>
    <property type="molecule type" value="Genomic_DNA"/>
</dbReference>
<evidence type="ECO:0000256" key="1">
    <source>
        <dbReference type="SAM" id="MobiDB-lite"/>
    </source>
</evidence>
<protein>
    <submittedName>
        <fullName evidence="2">Uncharacterized protein</fullName>
    </submittedName>
</protein>
<evidence type="ECO:0000313" key="3">
    <source>
        <dbReference type="Proteomes" id="UP000005238"/>
    </source>
</evidence>
<reference evidence="2" key="2">
    <citation type="submission" date="2015-06" db="UniProtKB">
        <authorList>
            <consortium name="EnsemblProtists"/>
        </authorList>
    </citation>
    <scope>IDENTIFICATION</scope>
    <source>
        <strain evidence="2">Pr102</strain>
    </source>
</reference>
<dbReference type="Proteomes" id="UP000005238">
    <property type="component" value="Unassembled WGS sequence"/>
</dbReference>
<feature type="compositionally biased region" description="Low complexity" evidence="1">
    <location>
        <begin position="311"/>
        <end position="320"/>
    </location>
</feature>
<dbReference type="HOGENOM" id="CLU_606204_0_0_1"/>
<dbReference type="AlphaFoldDB" id="H3H282"/>
<dbReference type="InParanoid" id="H3H282"/>
<reference evidence="3" key="1">
    <citation type="journal article" date="2006" name="Science">
        <title>Phytophthora genome sequences uncover evolutionary origins and mechanisms of pathogenesis.</title>
        <authorList>
            <person name="Tyler B.M."/>
            <person name="Tripathy S."/>
            <person name="Zhang X."/>
            <person name="Dehal P."/>
            <person name="Jiang R.H."/>
            <person name="Aerts A."/>
            <person name="Arredondo F.D."/>
            <person name="Baxter L."/>
            <person name="Bensasson D."/>
            <person name="Beynon J.L."/>
            <person name="Chapman J."/>
            <person name="Damasceno C.M."/>
            <person name="Dorrance A.E."/>
            <person name="Dou D."/>
            <person name="Dickerman A.W."/>
            <person name="Dubchak I.L."/>
            <person name="Garbelotto M."/>
            <person name="Gijzen M."/>
            <person name="Gordon S.G."/>
            <person name="Govers F."/>
            <person name="Grunwald N.J."/>
            <person name="Huang W."/>
            <person name="Ivors K.L."/>
            <person name="Jones R.W."/>
            <person name="Kamoun S."/>
            <person name="Krampis K."/>
            <person name="Lamour K.H."/>
            <person name="Lee M.K."/>
            <person name="McDonald W.H."/>
            <person name="Medina M."/>
            <person name="Meijer H.J."/>
            <person name="Nordberg E.K."/>
            <person name="Maclean D.J."/>
            <person name="Ospina-Giraldo M.D."/>
            <person name="Morris P.F."/>
            <person name="Phuntumart V."/>
            <person name="Putnam N.H."/>
            <person name="Rash S."/>
            <person name="Rose J.K."/>
            <person name="Sakihama Y."/>
            <person name="Salamov A.A."/>
            <person name="Savidor A."/>
            <person name="Scheuring C.F."/>
            <person name="Smith B.M."/>
            <person name="Sobral B.W."/>
            <person name="Terry A."/>
            <person name="Torto-Alalibo T.A."/>
            <person name="Win J."/>
            <person name="Xu Z."/>
            <person name="Zhang H."/>
            <person name="Grigoriev I.V."/>
            <person name="Rokhsar D.S."/>
            <person name="Boore J.L."/>
        </authorList>
    </citation>
    <scope>NUCLEOTIDE SEQUENCE [LARGE SCALE GENOMIC DNA]</scope>
    <source>
        <strain evidence="3">Pr102</strain>
    </source>
</reference>
<proteinExistence type="predicted"/>
<feature type="region of interest" description="Disordered" evidence="1">
    <location>
        <begin position="1"/>
        <end position="22"/>
    </location>
</feature>
<dbReference type="VEuPathDB" id="FungiDB:KRP22_1088"/>
<dbReference type="eggNOG" id="ENOG502SX1T">
    <property type="taxonomic scope" value="Eukaryota"/>
</dbReference>
<evidence type="ECO:0000313" key="2">
    <source>
        <dbReference type="EnsemblProtists" id="Phyra84453"/>
    </source>
</evidence>
<accession>H3H282</accession>
<feature type="compositionally biased region" description="Basic and acidic residues" evidence="1">
    <location>
        <begin position="111"/>
        <end position="127"/>
    </location>
</feature>
<feature type="compositionally biased region" description="Basic residues" evidence="1">
    <location>
        <begin position="7"/>
        <end position="18"/>
    </location>
</feature>
<feature type="region of interest" description="Disordered" evidence="1">
    <location>
        <begin position="303"/>
        <end position="325"/>
    </location>
</feature>
<feature type="compositionally biased region" description="Basic residues" evidence="1">
    <location>
        <begin position="181"/>
        <end position="191"/>
    </location>
</feature>
<dbReference type="VEuPathDB" id="FungiDB:KRP23_13417"/>
<keyword evidence="3" id="KW-1185">Reference proteome</keyword>
<feature type="region of interest" description="Disordered" evidence="1">
    <location>
        <begin position="87"/>
        <end position="215"/>
    </location>
</feature>
<organism evidence="2 3">
    <name type="scientific">Phytophthora ramorum</name>
    <name type="common">Sudden oak death agent</name>
    <dbReference type="NCBI Taxonomy" id="164328"/>
    <lineage>
        <taxon>Eukaryota</taxon>
        <taxon>Sar</taxon>
        <taxon>Stramenopiles</taxon>
        <taxon>Oomycota</taxon>
        <taxon>Peronosporomycetes</taxon>
        <taxon>Peronosporales</taxon>
        <taxon>Peronosporaceae</taxon>
        <taxon>Phytophthora</taxon>
    </lineage>
</organism>
<name>H3H282_PHYRM</name>
<sequence>MEQSARSPRRTSVKRKEKAAHDGVIRKKSVVAPVSFKLQTELLAERRKQQREEKEVVQLRNVQLKIMGKKTVEDFAQLKLMRRETATARRRSLHCNVKQDKSAKKGGTLKVNDRHTQSLKDVVHLESRPLQSARAPSPRMVLDSLPQRPQSAKPVLQSQHRSTATSDEETDLNSRQSKPLQSKKKRKKKTDSHKSEQLTPSKSAPVLPSKADSPTGKKINIIVNMRNLQLSVGEGDQGEFFGLLKEKKPTCFLQRERHVQFDLRTDSNHFKLVDDEDKHFVRCKCFGAALDWSLSTTWLASSASQEQVTMPSPRTRSSSRAAKDIGTVDPGARKFDIVVATDSVAFSVMDQSYANAASTLKSRLARQGYAVKVAALEHHHRIHTAKKTAKGSGYQVCQLARRSRLRREIRTPTRRTLVLPSSQTSEMVHKYEEEMAAVVTPLSPRVELFIRD</sequence>
<feature type="compositionally biased region" description="Polar residues" evidence="1">
    <location>
        <begin position="156"/>
        <end position="165"/>
    </location>
</feature>